<dbReference type="AlphaFoldDB" id="A0A518D392"/>
<proteinExistence type="predicted"/>
<accession>A0A518D392</accession>
<feature type="compositionally biased region" description="Low complexity" evidence="1">
    <location>
        <begin position="10"/>
        <end position="28"/>
    </location>
</feature>
<protein>
    <submittedName>
        <fullName evidence="3">Uncharacterized protein</fullName>
    </submittedName>
</protein>
<feature type="region of interest" description="Disordered" evidence="1">
    <location>
        <begin position="1"/>
        <end position="47"/>
    </location>
</feature>
<keyword evidence="4" id="KW-1185">Reference proteome</keyword>
<keyword evidence="2" id="KW-1133">Transmembrane helix</keyword>
<keyword evidence="2" id="KW-0472">Membrane</keyword>
<gene>
    <name evidence="3" type="ORF">Pla163_30970</name>
</gene>
<evidence type="ECO:0000256" key="2">
    <source>
        <dbReference type="SAM" id="Phobius"/>
    </source>
</evidence>
<dbReference type="RefSeq" id="WP_145190276.1">
    <property type="nucleotide sequence ID" value="NZ_CP036290.1"/>
</dbReference>
<evidence type="ECO:0000313" key="4">
    <source>
        <dbReference type="Proteomes" id="UP000319342"/>
    </source>
</evidence>
<keyword evidence="2" id="KW-0812">Transmembrane</keyword>
<reference evidence="3 4" key="1">
    <citation type="submission" date="2019-02" db="EMBL/GenBank/DDBJ databases">
        <title>Deep-cultivation of Planctomycetes and their phenomic and genomic characterization uncovers novel biology.</title>
        <authorList>
            <person name="Wiegand S."/>
            <person name="Jogler M."/>
            <person name="Boedeker C."/>
            <person name="Pinto D."/>
            <person name="Vollmers J."/>
            <person name="Rivas-Marin E."/>
            <person name="Kohn T."/>
            <person name="Peeters S.H."/>
            <person name="Heuer A."/>
            <person name="Rast P."/>
            <person name="Oberbeckmann S."/>
            <person name="Bunk B."/>
            <person name="Jeske O."/>
            <person name="Meyerdierks A."/>
            <person name="Storesund J.E."/>
            <person name="Kallscheuer N."/>
            <person name="Luecker S."/>
            <person name="Lage O.M."/>
            <person name="Pohl T."/>
            <person name="Merkel B.J."/>
            <person name="Hornburger P."/>
            <person name="Mueller R.-W."/>
            <person name="Bruemmer F."/>
            <person name="Labrenz M."/>
            <person name="Spormann A.M."/>
            <person name="Op den Camp H."/>
            <person name="Overmann J."/>
            <person name="Amann R."/>
            <person name="Jetten M.S.M."/>
            <person name="Mascher T."/>
            <person name="Medema M.H."/>
            <person name="Devos D.P."/>
            <person name="Kaster A.-K."/>
            <person name="Ovreas L."/>
            <person name="Rohde M."/>
            <person name="Galperin M.Y."/>
            <person name="Jogler C."/>
        </authorList>
    </citation>
    <scope>NUCLEOTIDE SEQUENCE [LARGE SCALE GENOMIC DNA]</scope>
    <source>
        <strain evidence="3 4">Pla163</strain>
    </source>
</reference>
<dbReference type="Proteomes" id="UP000319342">
    <property type="component" value="Chromosome"/>
</dbReference>
<evidence type="ECO:0000256" key="1">
    <source>
        <dbReference type="SAM" id="MobiDB-lite"/>
    </source>
</evidence>
<evidence type="ECO:0000313" key="3">
    <source>
        <dbReference type="EMBL" id="QDU85950.1"/>
    </source>
</evidence>
<organism evidence="3 4">
    <name type="scientific">Rohdeia mirabilis</name>
    <dbReference type="NCBI Taxonomy" id="2528008"/>
    <lineage>
        <taxon>Bacteria</taxon>
        <taxon>Pseudomonadati</taxon>
        <taxon>Planctomycetota</taxon>
        <taxon>Planctomycetia</taxon>
        <taxon>Planctomycetia incertae sedis</taxon>
        <taxon>Rohdeia</taxon>
    </lineage>
</organism>
<feature type="transmembrane region" description="Helical" evidence="2">
    <location>
        <begin position="45"/>
        <end position="66"/>
    </location>
</feature>
<dbReference type="EMBL" id="CP036290">
    <property type="protein sequence ID" value="QDU85950.1"/>
    <property type="molecule type" value="Genomic_DNA"/>
</dbReference>
<name>A0A518D392_9BACT</name>
<sequence>MAAPRKRSTGGRSARSTTSRKPAAAARPGRGKSKDDDVEDPDSGIGWEGGIGIVTFLVLIAAILILDNQLGTLYPGEGFFFGNQ</sequence>